<name>A0A158P8X4_ANGCA</name>
<reference evidence="2" key="2">
    <citation type="submission" date="2016-04" db="UniProtKB">
        <authorList>
            <consortium name="WormBaseParasite"/>
        </authorList>
    </citation>
    <scope>IDENTIFICATION</scope>
</reference>
<reference evidence="1" key="1">
    <citation type="submission" date="2012-09" db="EMBL/GenBank/DDBJ databases">
        <authorList>
            <person name="Martin A.A."/>
        </authorList>
    </citation>
    <scope>NUCLEOTIDE SEQUENCE</scope>
</reference>
<accession>A0A158P8X4</accession>
<dbReference type="WBParaSite" id="ACAC_0000756601-mRNA-1">
    <property type="protein sequence ID" value="ACAC_0000756601-mRNA-1"/>
    <property type="gene ID" value="ACAC_0000756601"/>
</dbReference>
<keyword evidence="1" id="KW-1185">Reference proteome</keyword>
<dbReference type="AlphaFoldDB" id="A0A158P8X4"/>
<evidence type="ECO:0000313" key="2">
    <source>
        <dbReference type="WBParaSite" id="ACAC_0000756601-mRNA-1"/>
    </source>
</evidence>
<evidence type="ECO:0000313" key="1">
    <source>
        <dbReference type="Proteomes" id="UP000035642"/>
    </source>
</evidence>
<organism evidence="1 2">
    <name type="scientific">Angiostrongylus cantonensis</name>
    <name type="common">Rat lungworm</name>
    <dbReference type="NCBI Taxonomy" id="6313"/>
    <lineage>
        <taxon>Eukaryota</taxon>
        <taxon>Metazoa</taxon>
        <taxon>Ecdysozoa</taxon>
        <taxon>Nematoda</taxon>
        <taxon>Chromadorea</taxon>
        <taxon>Rhabditida</taxon>
        <taxon>Rhabditina</taxon>
        <taxon>Rhabditomorpha</taxon>
        <taxon>Strongyloidea</taxon>
        <taxon>Metastrongylidae</taxon>
        <taxon>Angiostrongylus</taxon>
    </lineage>
</organism>
<dbReference type="Proteomes" id="UP000035642">
    <property type="component" value="Unassembled WGS sequence"/>
</dbReference>
<sequence length="95" mass="10765">MPDSEVFENEGDRIRVEDNAVEDDDGEDVIGTKHETILNVQKDDKILVTDVNYGKRDCVFPLRLPPPHSHPYSSALNRYHHISVMIAQSPLPLDV</sequence>
<protein>
    <submittedName>
        <fullName evidence="2">Uncharacterized protein</fullName>
    </submittedName>
</protein>
<proteinExistence type="predicted"/>